<dbReference type="InterPro" id="IPR023753">
    <property type="entry name" value="FAD/NAD-binding_dom"/>
</dbReference>
<dbReference type="SUPFAM" id="SSF51971">
    <property type="entry name" value="Nucleotide-binding domain"/>
    <property type="match status" value="2"/>
</dbReference>
<dbReference type="InterPro" id="IPR009051">
    <property type="entry name" value="Helical_ferredxn"/>
</dbReference>
<dbReference type="Gene3D" id="1.10.1060.10">
    <property type="entry name" value="Alpha-helical ferredoxin"/>
    <property type="match status" value="1"/>
</dbReference>
<dbReference type="AlphaFoldDB" id="A0A4R8MMB4"/>
<keyword evidence="1" id="KW-0028">Amino-acid biosynthesis</keyword>
<dbReference type="GeneID" id="79828345"/>
<sequence>MGKPTGFLEFKKEYLQKIEPKERVKNYKEFEKPFPEAVAKDQGARCMDCGIPFCHGDTGCPVDNLIPEFNDFVYRGRWKEAWENLSKTNNFPEFTGRLCPAPCESACTLGIIEPPVSIKSIERTIIDRAWEEGWVIPQPPTSKSGKKVAVVGSGPAGLAAGQQLARAGHTITIFEKNDRIGGLLRYGIPDFKMEKRHIDRRVKQMEAEGITFKTNVNVGVDITAKQLLADFDAVVLACGSEVPRDLPVEGRNSKGVHFAMEFLSKNNKHVAGDDLEIINAKDKHVIVIGGGDTGSDCVGTSNRHGAKSVTQIELFPEPPKDRDASTPWPLYPKMLRTSTSHEEGVNRKWAVSTMGFKSNEKGEVTAIYGSEVKEENGKFNPVPGTEFEWPADLVFLAMGFVNPVKEGLLADLQKEGLELDGRGNVKADFGTKSGSFATTVPKVYACGDVRRGQSLIVWAISEGRKCADQVHHFLMQEVEG</sequence>
<reference evidence="5 6" key="1">
    <citation type="submission" date="2019-03" db="EMBL/GenBank/DDBJ databases">
        <title>Genomic Encyclopedia of Archaeal and Bacterial Type Strains, Phase II (KMG-II): from individual species to whole genera.</title>
        <authorList>
            <person name="Goeker M."/>
        </authorList>
    </citation>
    <scope>NUCLEOTIDE SEQUENCE [LARGE SCALE GENOMIC DNA]</scope>
    <source>
        <strain evidence="5 6">DSM 21537</strain>
    </source>
</reference>
<keyword evidence="3" id="KW-0314">Glutamate biosynthesis</keyword>
<dbReference type="SUPFAM" id="SSF46548">
    <property type="entry name" value="alpha-helical ferredoxin"/>
    <property type="match status" value="1"/>
</dbReference>
<dbReference type="Pfam" id="PF14691">
    <property type="entry name" value="Fer4_20"/>
    <property type="match status" value="1"/>
</dbReference>
<dbReference type="InterPro" id="IPR051394">
    <property type="entry name" value="Glutamate_Synthase"/>
</dbReference>
<dbReference type="Proteomes" id="UP000294684">
    <property type="component" value="Unassembled WGS sequence"/>
</dbReference>
<dbReference type="Pfam" id="PF07992">
    <property type="entry name" value="Pyr_redox_2"/>
    <property type="match status" value="1"/>
</dbReference>
<proteinExistence type="predicted"/>
<evidence type="ECO:0000256" key="2">
    <source>
        <dbReference type="ARBA" id="ARBA00023002"/>
    </source>
</evidence>
<dbReference type="OrthoDB" id="9803192at2"/>
<accession>A0A4R8MMB4</accession>
<dbReference type="EMBL" id="SORO01000002">
    <property type="protein sequence ID" value="TDY68554.1"/>
    <property type="molecule type" value="Genomic_DNA"/>
</dbReference>
<comment type="pathway">
    <text evidence="4">Amino-acid biosynthesis.</text>
</comment>
<dbReference type="PRINTS" id="PR00419">
    <property type="entry name" value="ADXRDTASE"/>
</dbReference>
<keyword evidence="6" id="KW-1185">Reference proteome</keyword>
<organism evidence="5 6">
    <name type="scientific">Leptospira meyeri</name>
    <dbReference type="NCBI Taxonomy" id="29508"/>
    <lineage>
        <taxon>Bacteria</taxon>
        <taxon>Pseudomonadati</taxon>
        <taxon>Spirochaetota</taxon>
        <taxon>Spirochaetia</taxon>
        <taxon>Leptospirales</taxon>
        <taxon>Leptospiraceae</taxon>
        <taxon>Leptospira</taxon>
    </lineage>
</organism>
<gene>
    <name evidence="5" type="ORF">CLV96_3068</name>
</gene>
<dbReference type="Gene3D" id="3.50.50.60">
    <property type="entry name" value="FAD/NAD(P)-binding domain"/>
    <property type="match status" value="2"/>
</dbReference>
<evidence type="ECO:0000256" key="1">
    <source>
        <dbReference type="ARBA" id="ARBA00022605"/>
    </source>
</evidence>
<dbReference type="InterPro" id="IPR006005">
    <property type="entry name" value="Glut_synth_ssu1"/>
</dbReference>
<dbReference type="RefSeq" id="WP_004788266.1">
    <property type="nucleotide sequence ID" value="NZ_RQHH01000037.1"/>
</dbReference>
<evidence type="ECO:0000313" key="6">
    <source>
        <dbReference type="Proteomes" id="UP000294684"/>
    </source>
</evidence>
<evidence type="ECO:0000256" key="4">
    <source>
        <dbReference type="ARBA" id="ARBA00029440"/>
    </source>
</evidence>
<evidence type="ECO:0000256" key="3">
    <source>
        <dbReference type="ARBA" id="ARBA00023164"/>
    </source>
</evidence>
<name>A0A4R8MMB4_LEPME</name>
<comment type="caution">
    <text evidence="5">The sequence shown here is derived from an EMBL/GenBank/DDBJ whole genome shotgun (WGS) entry which is preliminary data.</text>
</comment>
<dbReference type="InterPro" id="IPR036188">
    <property type="entry name" value="FAD/NAD-bd_sf"/>
</dbReference>
<dbReference type="GO" id="GO:0016639">
    <property type="term" value="F:oxidoreductase activity, acting on the CH-NH2 group of donors, NAD or NADP as acceptor"/>
    <property type="evidence" value="ECO:0007669"/>
    <property type="project" value="InterPro"/>
</dbReference>
<dbReference type="STRING" id="1193051.LEP1GSC017_0302"/>
<dbReference type="InterPro" id="IPR028261">
    <property type="entry name" value="DPD_II"/>
</dbReference>
<dbReference type="GO" id="GO:0006537">
    <property type="term" value="P:glutamate biosynthetic process"/>
    <property type="evidence" value="ECO:0007669"/>
    <property type="project" value="UniProtKB-KW"/>
</dbReference>
<dbReference type="PANTHER" id="PTHR43100:SF1">
    <property type="entry name" value="GLUTAMATE SYNTHASE [NADPH] SMALL CHAIN"/>
    <property type="match status" value="1"/>
</dbReference>
<protein>
    <submittedName>
        <fullName evidence="5">Glutamate synthase (NADPH/NADH) small chain</fullName>
    </submittedName>
</protein>
<keyword evidence="2" id="KW-0560">Oxidoreductase</keyword>
<dbReference type="NCBIfam" id="TIGR01317">
    <property type="entry name" value="GOGAT_sm_gam"/>
    <property type="match status" value="1"/>
</dbReference>
<dbReference type="PANTHER" id="PTHR43100">
    <property type="entry name" value="GLUTAMATE SYNTHASE [NADPH] SMALL CHAIN"/>
    <property type="match status" value="1"/>
</dbReference>
<evidence type="ECO:0000313" key="5">
    <source>
        <dbReference type="EMBL" id="TDY68554.1"/>
    </source>
</evidence>
<dbReference type="GO" id="GO:0051536">
    <property type="term" value="F:iron-sulfur cluster binding"/>
    <property type="evidence" value="ECO:0007669"/>
    <property type="project" value="InterPro"/>
</dbReference>